<dbReference type="GO" id="GO:0000724">
    <property type="term" value="P:double-strand break repair via homologous recombination"/>
    <property type="evidence" value="ECO:0007669"/>
    <property type="project" value="TreeGrafter"/>
</dbReference>
<name>A0AA89C885_PINIB</name>
<comment type="subcellular location">
    <subcellularLocation>
        <location evidence="1 9">Nucleus</location>
    </subcellularLocation>
</comment>
<dbReference type="Pfam" id="PF16124">
    <property type="entry name" value="RecQ_Zn_bind"/>
    <property type="match status" value="1"/>
</dbReference>
<dbReference type="Gene3D" id="1.10.1740.100">
    <property type="entry name" value="Set2, Rpb1 interacting domain"/>
    <property type="match status" value="1"/>
</dbReference>
<dbReference type="SMART" id="SM00490">
    <property type="entry name" value="HELICc"/>
    <property type="match status" value="1"/>
</dbReference>
<dbReference type="GO" id="GO:0003676">
    <property type="term" value="F:nucleic acid binding"/>
    <property type="evidence" value="ECO:0007669"/>
    <property type="project" value="InterPro"/>
</dbReference>
<dbReference type="Pfam" id="PF08236">
    <property type="entry name" value="SRI"/>
    <property type="match status" value="1"/>
</dbReference>
<dbReference type="InterPro" id="IPR014001">
    <property type="entry name" value="Helicase_ATP-bd"/>
</dbReference>
<dbReference type="PROSITE" id="PS51192">
    <property type="entry name" value="HELICASE_ATP_BIND_1"/>
    <property type="match status" value="1"/>
</dbReference>
<evidence type="ECO:0000256" key="7">
    <source>
        <dbReference type="ARBA" id="ARBA00023242"/>
    </source>
</evidence>
<dbReference type="Gene3D" id="3.40.50.300">
    <property type="entry name" value="P-loop containing nucleotide triphosphate hydrolases"/>
    <property type="match status" value="2"/>
</dbReference>
<keyword evidence="4 9" id="KW-0378">Hydrolase</keyword>
<dbReference type="FunFam" id="3.40.50.300:FF:000614">
    <property type="entry name" value="ATP-dependent DNA helicase"/>
    <property type="match status" value="1"/>
</dbReference>
<dbReference type="Pfam" id="PF00270">
    <property type="entry name" value="DEAD"/>
    <property type="match status" value="1"/>
</dbReference>
<dbReference type="GO" id="GO:0005524">
    <property type="term" value="F:ATP binding"/>
    <property type="evidence" value="ECO:0007669"/>
    <property type="project" value="UniProtKB-KW"/>
</dbReference>
<keyword evidence="7 9" id="KW-0539">Nucleus</keyword>
<dbReference type="Pfam" id="PF00271">
    <property type="entry name" value="Helicase_C"/>
    <property type="match status" value="1"/>
</dbReference>
<dbReference type="FunFam" id="3.40.50.300:FF:001389">
    <property type="entry name" value="ATP-dependent DNA helicase RecQ"/>
    <property type="match status" value="1"/>
</dbReference>
<dbReference type="SMART" id="SM00487">
    <property type="entry name" value="DEXDc"/>
    <property type="match status" value="1"/>
</dbReference>
<evidence type="ECO:0000256" key="1">
    <source>
        <dbReference type="ARBA" id="ARBA00004123"/>
    </source>
</evidence>
<sequence>MPTGAGKSLCYQLPAVMVSGVSIVVSPLIALMQDQLDHLDALKIPAETINSKLTTKERTRIVADLNKGIPKTKLLYITPEQAATDGFKSLIESLVKREVIKYFIVDEAHCVSQWGHDFRPDYLKLGNFRNKYLKSIPCIALTATATPNVVTDIVKQLKLKDGYATFKTSCFRPNLFYEVQMKDVIGDPYENLKIFALTSLGRLETKEQELAGTENWTELGCGIVYCRTRDSCAEVAAHLSRKGVPTEAYHAGLKNDKREDVQTGWMEGRFPVIAATISFGMGVDKPNVRFVAHWTIPKSMAGYYQESGRAGRDGNQSYCRLYYSRRERDTVAFLINKENSRFTRDKDSQKTMTKAATESFDALVSYCEDMKCRHYSIAKYFGDPKPECNGSCDCCRSPRKVEKALDEMQRCSYGGMKKGVPGGAIYYSEEGECDDMYEGGRRGAKIEWNDYLGGESDEEGEYHRQQREDEKEKKERQTFIMKEFKKRKGNADDRPKPEDEFVPPDDDCPLRDASSQKIPRLTVKTREHCLQMIENKLRENFGHYYIDVPHKLAAVEYEPKCCAIDVEYEVFKSSKMANLYKASVMKMVNEIGKCTKNKELHSSLVPKTSIPTDSTSNLLVEEDACSNGLDQLRDSEFETKSDITENKLDEESSSDPITCTAFPSTFVKASEVYDKSSTYPKPWESDNQTSSEEKYSASAQFIKASEIPIASCSHDSKDSVIDSKCNDEDIKGKSVTEKGDNNVVKKEVPKIKYFFEQDSQGDREEKTETYQNGPSVSEEINDVKKIHNVDSKLANAVSTSSAQQRGVKRSGDVKERKESEPKKMKHSHDREKKVKDKSSEKSKSSSRDLKMVADMVVKYLSPYFKDGKIISKDVFKAVAKDLTHRLQEKLKDGNMGEVTANLKSTLKGIFTKYKKITDLKEVQDFFS</sequence>
<comment type="caution">
    <text evidence="13">The sequence shown here is derived from an EMBL/GenBank/DDBJ whole genome shotgun (WGS) entry which is preliminary data.</text>
</comment>
<evidence type="ECO:0000256" key="5">
    <source>
        <dbReference type="ARBA" id="ARBA00022806"/>
    </source>
</evidence>
<dbReference type="GO" id="GO:0005634">
    <property type="term" value="C:nucleus"/>
    <property type="evidence" value="ECO:0007669"/>
    <property type="project" value="UniProtKB-SubCell"/>
</dbReference>
<dbReference type="GO" id="GO:0043138">
    <property type="term" value="F:3'-5' DNA helicase activity"/>
    <property type="evidence" value="ECO:0007669"/>
    <property type="project" value="UniProtKB-EC"/>
</dbReference>
<reference evidence="13" key="1">
    <citation type="submission" date="2019-08" db="EMBL/GenBank/DDBJ databases">
        <title>The improved chromosome-level genome for the pearl oyster Pinctada fucata martensii using PacBio sequencing and Hi-C.</title>
        <authorList>
            <person name="Zheng Z."/>
        </authorList>
    </citation>
    <scope>NUCLEOTIDE SEQUENCE</scope>
    <source>
        <strain evidence="13">ZZ-2019</strain>
        <tissue evidence="13">Adductor muscle</tissue>
    </source>
</reference>
<dbReference type="Gene3D" id="6.10.250.3140">
    <property type="match status" value="1"/>
</dbReference>
<dbReference type="Proteomes" id="UP001186944">
    <property type="component" value="Unassembled WGS sequence"/>
</dbReference>
<dbReference type="PANTHER" id="PTHR13710">
    <property type="entry name" value="DNA HELICASE RECQ FAMILY MEMBER"/>
    <property type="match status" value="1"/>
</dbReference>
<organism evidence="13 14">
    <name type="scientific">Pinctada imbricata</name>
    <name type="common">Atlantic pearl-oyster</name>
    <name type="synonym">Pinctada martensii</name>
    <dbReference type="NCBI Taxonomy" id="66713"/>
    <lineage>
        <taxon>Eukaryota</taxon>
        <taxon>Metazoa</taxon>
        <taxon>Spiralia</taxon>
        <taxon>Lophotrochozoa</taxon>
        <taxon>Mollusca</taxon>
        <taxon>Bivalvia</taxon>
        <taxon>Autobranchia</taxon>
        <taxon>Pteriomorphia</taxon>
        <taxon>Pterioida</taxon>
        <taxon>Pterioidea</taxon>
        <taxon>Pteriidae</taxon>
        <taxon>Pinctada</taxon>
    </lineage>
</organism>
<evidence type="ECO:0000256" key="3">
    <source>
        <dbReference type="ARBA" id="ARBA00022741"/>
    </source>
</evidence>
<feature type="region of interest" description="Disordered" evidence="10">
    <location>
        <begin position="454"/>
        <end position="513"/>
    </location>
</feature>
<dbReference type="GO" id="GO:0009378">
    <property type="term" value="F:four-way junction helicase activity"/>
    <property type="evidence" value="ECO:0007669"/>
    <property type="project" value="TreeGrafter"/>
</dbReference>
<keyword evidence="14" id="KW-1185">Reference proteome</keyword>
<accession>A0AA89C885</accession>
<dbReference type="PANTHER" id="PTHR13710:SF152">
    <property type="entry name" value="ATP-DEPENDENT DNA HELICASE Q5"/>
    <property type="match status" value="1"/>
</dbReference>
<comment type="similarity">
    <text evidence="2 9">Belongs to the helicase family. RecQ subfamily.</text>
</comment>
<evidence type="ECO:0000256" key="4">
    <source>
        <dbReference type="ARBA" id="ARBA00022801"/>
    </source>
</evidence>
<comment type="catalytic activity">
    <reaction evidence="9">
        <text>ATP + H2O = ADP + phosphate + H(+)</text>
        <dbReference type="Rhea" id="RHEA:13065"/>
        <dbReference type="ChEBI" id="CHEBI:15377"/>
        <dbReference type="ChEBI" id="CHEBI:15378"/>
        <dbReference type="ChEBI" id="CHEBI:30616"/>
        <dbReference type="ChEBI" id="CHEBI:43474"/>
        <dbReference type="ChEBI" id="CHEBI:456216"/>
    </reaction>
</comment>
<dbReference type="Gene3D" id="6.10.250.2460">
    <property type="match status" value="1"/>
</dbReference>
<keyword evidence="3 9" id="KW-0547">Nucleotide-binding</keyword>
<keyword evidence="5 9" id="KW-0347">Helicase</keyword>
<evidence type="ECO:0000259" key="12">
    <source>
        <dbReference type="PROSITE" id="PS51194"/>
    </source>
</evidence>
<dbReference type="CDD" id="cd18794">
    <property type="entry name" value="SF2_C_RecQ"/>
    <property type="match status" value="1"/>
</dbReference>
<dbReference type="GO" id="GO:0005737">
    <property type="term" value="C:cytoplasm"/>
    <property type="evidence" value="ECO:0007669"/>
    <property type="project" value="TreeGrafter"/>
</dbReference>
<evidence type="ECO:0000313" key="13">
    <source>
        <dbReference type="EMBL" id="KAK3099186.1"/>
    </source>
</evidence>
<dbReference type="InterPro" id="IPR001650">
    <property type="entry name" value="Helicase_C-like"/>
</dbReference>
<evidence type="ECO:0000256" key="10">
    <source>
        <dbReference type="SAM" id="MobiDB-lite"/>
    </source>
</evidence>
<feature type="compositionally biased region" description="Basic and acidic residues" evidence="10">
    <location>
        <begin position="489"/>
        <end position="499"/>
    </location>
</feature>
<dbReference type="EC" id="5.6.2.4" evidence="9"/>
<dbReference type="GO" id="GO:0005694">
    <property type="term" value="C:chromosome"/>
    <property type="evidence" value="ECO:0007669"/>
    <property type="project" value="InterPro"/>
</dbReference>
<protein>
    <recommendedName>
        <fullName evidence="9">ATP-dependent DNA helicase</fullName>
        <ecNumber evidence="9">5.6.2.4</ecNumber>
    </recommendedName>
</protein>
<feature type="region of interest" description="Disordered" evidence="10">
    <location>
        <begin position="755"/>
        <end position="779"/>
    </location>
</feature>
<dbReference type="InterPro" id="IPR027417">
    <property type="entry name" value="P-loop_NTPase"/>
</dbReference>
<evidence type="ECO:0000313" key="14">
    <source>
        <dbReference type="Proteomes" id="UP001186944"/>
    </source>
</evidence>
<dbReference type="InterPro" id="IPR013257">
    <property type="entry name" value="SRI"/>
</dbReference>
<feature type="region of interest" description="Disordered" evidence="10">
    <location>
        <begin position="794"/>
        <end position="847"/>
    </location>
</feature>
<dbReference type="InterPro" id="IPR011545">
    <property type="entry name" value="DEAD/DEAH_box_helicase_dom"/>
</dbReference>
<dbReference type="InterPro" id="IPR038190">
    <property type="entry name" value="SRI_sf"/>
</dbReference>
<gene>
    <name evidence="13" type="ORF">FSP39_000705</name>
</gene>
<dbReference type="EMBL" id="VSWD01000006">
    <property type="protein sequence ID" value="KAK3099186.1"/>
    <property type="molecule type" value="Genomic_DNA"/>
</dbReference>
<proteinExistence type="inferred from homology"/>
<dbReference type="GO" id="GO:0016787">
    <property type="term" value="F:hydrolase activity"/>
    <property type="evidence" value="ECO:0007669"/>
    <property type="project" value="UniProtKB-KW"/>
</dbReference>
<dbReference type="InterPro" id="IPR004589">
    <property type="entry name" value="DNA_helicase_ATP-dep_RecQ"/>
</dbReference>
<evidence type="ECO:0000256" key="2">
    <source>
        <dbReference type="ARBA" id="ARBA00005446"/>
    </source>
</evidence>
<evidence type="ECO:0000256" key="8">
    <source>
        <dbReference type="ARBA" id="ARBA00034617"/>
    </source>
</evidence>
<evidence type="ECO:0000256" key="9">
    <source>
        <dbReference type="RuleBase" id="RU364117"/>
    </source>
</evidence>
<dbReference type="AlphaFoldDB" id="A0AA89C885"/>
<evidence type="ECO:0000256" key="6">
    <source>
        <dbReference type="ARBA" id="ARBA00022840"/>
    </source>
</evidence>
<comment type="catalytic activity">
    <reaction evidence="8 9">
        <text>Couples ATP hydrolysis with the unwinding of duplex DNA by translocating in the 3'-5' direction.</text>
        <dbReference type="EC" id="5.6.2.4"/>
    </reaction>
</comment>
<feature type="domain" description="Helicase C-terminal" evidence="12">
    <location>
        <begin position="205"/>
        <end position="357"/>
    </location>
</feature>
<feature type="compositionally biased region" description="Basic and acidic residues" evidence="10">
    <location>
        <begin position="461"/>
        <end position="477"/>
    </location>
</feature>
<feature type="compositionally biased region" description="Basic and acidic residues" evidence="10">
    <location>
        <begin position="809"/>
        <end position="847"/>
    </location>
</feature>
<dbReference type="GO" id="GO:0006355">
    <property type="term" value="P:regulation of DNA-templated transcription"/>
    <property type="evidence" value="ECO:0007669"/>
    <property type="project" value="InterPro"/>
</dbReference>
<dbReference type="InterPro" id="IPR032284">
    <property type="entry name" value="RecQ_Zn-bd"/>
</dbReference>
<keyword evidence="6 9" id="KW-0067">ATP-binding</keyword>
<dbReference type="PROSITE" id="PS51194">
    <property type="entry name" value="HELICASE_CTER"/>
    <property type="match status" value="1"/>
</dbReference>
<evidence type="ECO:0000259" key="11">
    <source>
        <dbReference type="PROSITE" id="PS51192"/>
    </source>
</evidence>
<dbReference type="NCBIfam" id="TIGR00614">
    <property type="entry name" value="recQ_fam"/>
    <property type="match status" value="1"/>
</dbReference>
<dbReference type="SUPFAM" id="SSF52540">
    <property type="entry name" value="P-loop containing nucleoside triphosphate hydrolases"/>
    <property type="match status" value="1"/>
</dbReference>
<feature type="compositionally biased region" description="Basic and acidic residues" evidence="10">
    <location>
        <begin position="755"/>
        <end position="768"/>
    </location>
</feature>
<feature type="domain" description="Helicase ATP-binding" evidence="11">
    <location>
        <begin position="1"/>
        <end position="163"/>
    </location>
</feature>